<dbReference type="AlphaFoldDB" id="A0AA86JL42"/>
<comment type="caution">
    <text evidence="1">The sequence shown here is derived from an EMBL/GenBank/DDBJ whole genome shotgun (WGS) entry which is preliminary data.</text>
</comment>
<evidence type="ECO:0000313" key="2">
    <source>
        <dbReference type="Proteomes" id="UP000789738"/>
    </source>
</evidence>
<dbReference type="Proteomes" id="UP000789738">
    <property type="component" value="Unassembled WGS sequence"/>
</dbReference>
<protein>
    <submittedName>
        <fullName evidence="1">Uncharacterized protein</fullName>
    </submittedName>
</protein>
<name>A0AA86JL42_9CLOT</name>
<sequence>MILKICIVIKNNEFLDFINKSEKLLNLKKSIISMDLIEK</sequence>
<gene>
    <name evidence="1" type="ORF">CNEO_43191</name>
</gene>
<dbReference type="EMBL" id="CAKJVE010000004">
    <property type="protein sequence ID" value="CAG9707739.1"/>
    <property type="molecule type" value="Genomic_DNA"/>
</dbReference>
<proteinExistence type="predicted"/>
<organism evidence="1 2">
    <name type="scientific">Clostridium neonatale</name>
    <dbReference type="NCBI Taxonomy" id="137838"/>
    <lineage>
        <taxon>Bacteria</taxon>
        <taxon>Bacillati</taxon>
        <taxon>Bacillota</taxon>
        <taxon>Clostridia</taxon>
        <taxon>Eubacteriales</taxon>
        <taxon>Clostridiaceae</taxon>
        <taxon>Clostridium</taxon>
    </lineage>
</organism>
<evidence type="ECO:0000313" key="1">
    <source>
        <dbReference type="EMBL" id="CAG9707739.1"/>
    </source>
</evidence>
<reference evidence="1" key="1">
    <citation type="submission" date="2021-10" db="EMBL/GenBank/DDBJ databases">
        <authorList>
            <person name="Mesa V."/>
        </authorList>
    </citation>
    <scope>NUCLEOTIDE SEQUENCE</scope>
    <source>
        <strain evidence="1">CC3_PB</strain>
    </source>
</reference>
<accession>A0AA86JL42</accession>